<evidence type="ECO:0000259" key="9">
    <source>
        <dbReference type="PROSITE" id="PS50893"/>
    </source>
</evidence>
<comment type="subcellular location">
    <subcellularLocation>
        <location evidence="1">Cell membrane</location>
        <topology evidence="1">Peripheral membrane protein</topology>
    </subcellularLocation>
</comment>
<dbReference type="GO" id="GO:0042626">
    <property type="term" value="F:ATPase-coupled transmembrane transporter activity"/>
    <property type="evidence" value="ECO:0007669"/>
    <property type="project" value="TreeGrafter"/>
</dbReference>
<gene>
    <name evidence="10" type="ORF">GQF01_17865</name>
</gene>
<evidence type="ECO:0000313" key="10">
    <source>
        <dbReference type="EMBL" id="MZQ83983.1"/>
    </source>
</evidence>
<name>A0A6L8V0K1_9BACL</name>
<keyword evidence="5" id="KW-0547">Nucleotide-binding</keyword>
<comment type="similarity">
    <text evidence="2">Belongs to the ABC transporter superfamily.</text>
</comment>
<keyword evidence="7" id="KW-1278">Translocase</keyword>
<evidence type="ECO:0000256" key="8">
    <source>
        <dbReference type="ARBA" id="ARBA00023136"/>
    </source>
</evidence>
<dbReference type="GO" id="GO:0043190">
    <property type="term" value="C:ATP-binding cassette (ABC) transporter complex"/>
    <property type="evidence" value="ECO:0007669"/>
    <property type="project" value="TreeGrafter"/>
</dbReference>
<dbReference type="EMBL" id="WTUZ01000020">
    <property type="protein sequence ID" value="MZQ83983.1"/>
    <property type="molecule type" value="Genomic_DNA"/>
</dbReference>
<proteinExistence type="inferred from homology"/>
<reference evidence="10 11" key="1">
    <citation type="submission" date="2019-12" db="EMBL/GenBank/DDBJ databases">
        <title>Paenibacillus sp. nov. sp. isolated from soil.</title>
        <authorList>
            <person name="Kim J."/>
            <person name="Jeong S.E."/>
            <person name="Jung H.S."/>
            <person name="Jeon C.O."/>
        </authorList>
    </citation>
    <scope>NUCLEOTIDE SEQUENCE [LARGE SCALE GENOMIC DNA]</scope>
    <source>
        <strain evidence="10 11">5J-6</strain>
    </source>
</reference>
<keyword evidence="8" id="KW-0472">Membrane</keyword>
<evidence type="ECO:0000256" key="2">
    <source>
        <dbReference type="ARBA" id="ARBA00005417"/>
    </source>
</evidence>
<evidence type="ECO:0000256" key="5">
    <source>
        <dbReference type="ARBA" id="ARBA00022741"/>
    </source>
</evidence>
<evidence type="ECO:0000256" key="4">
    <source>
        <dbReference type="ARBA" id="ARBA00022475"/>
    </source>
</evidence>
<keyword evidence="3" id="KW-0813">Transport</keyword>
<protein>
    <submittedName>
        <fullName evidence="10">ATP-binding cassette domain-containing protein</fullName>
    </submittedName>
</protein>
<dbReference type="AlphaFoldDB" id="A0A6L8V0K1"/>
<keyword evidence="4" id="KW-1003">Cell membrane</keyword>
<dbReference type="GO" id="GO:0005524">
    <property type="term" value="F:ATP binding"/>
    <property type="evidence" value="ECO:0007669"/>
    <property type="project" value="UniProtKB-KW"/>
</dbReference>
<evidence type="ECO:0000256" key="7">
    <source>
        <dbReference type="ARBA" id="ARBA00022967"/>
    </source>
</evidence>
<dbReference type="InterPro" id="IPR027417">
    <property type="entry name" value="P-loop_NTPase"/>
</dbReference>
<dbReference type="Gene3D" id="3.40.50.300">
    <property type="entry name" value="P-loop containing nucleotide triphosphate hydrolases"/>
    <property type="match status" value="1"/>
</dbReference>
<dbReference type="InterPro" id="IPR050095">
    <property type="entry name" value="ECF_ABC_transporter_ATP-bd"/>
</dbReference>
<accession>A0A6L8V0K1</accession>
<organism evidence="10 11">
    <name type="scientific">Paenibacillus silvestris</name>
    <dbReference type="NCBI Taxonomy" id="2606219"/>
    <lineage>
        <taxon>Bacteria</taxon>
        <taxon>Bacillati</taxon>
        <taxon>Bacillota</taxon>
        <taxon>Bacilli</taxon>
        <taxon>Bacillales</taxon>
        <taxon>Paenibacillaceae</taxon>
        <taxon>Paenibacillus</taxon>
    </lineage>
</organism>
<dbReference type="CDD" id="cd03225">
    <property type="entry name" value="ABC_cobalt_CbiO_domain1"/>
    <property type="match status" value="1"/>
</dbReference>
<dbReference type="Proteomes" id="UP000481087">
    <property type="component" value="Unassembled WGS sequence"/>
</dbReference>
<evidence type="ECO:0000256" key="6">
    <source>
        <dbReference type="ARBA" id="ARBA00022840"/>
    </source>
</evidence>
<dbReference type="PROSITE" id="PS00211">
    <property type="entry name" value="ABC_TRANSPORTER_1"/>
    <property type="match status" value="1"/>
</dbReference>
<evidence type="ECO:0000256" key="3">
    <source>
        <dbReference type="ARBA" id="ARBA00022448"/>
    </source>
</evidence>
<dbReference type="InterPro" id="IPR003439">
    <property type="entry name" value="ABC_transporter-like_ATP-bd"/>
</dbReference>
<dbReference type="SUPFAM" id="SSF52540">
    <property type="entry name" value="P-loop containing nucleoside triphosphate hydrolases"/>
    <property type="match status" value="1"/>
</dbReference>
<dbReference type="GO" id="GO:0016887">
    <property type="term" value="F:ATP hydrolysis activity"/>
    <property type="evidence" value="ECO:0007669"/>
    <property type="project" value="InterPro"/>
</dbReference>
<dbReference type="InterPro" id="IPR003593">
    <property type="entry name" value="AAA+_ATPase"/>
</dbReference>
<dbReference type="InterPro" id="IPR015856">
    <property type="entry name" value="ABC_transpr_CbiO/EcfA_su"/>
</dbReference>
<sequence>MANREIVASLQNASVVYRTQSEEGRRVWSDVSLEIYKGEWMVVIGPNGSGKSTLASCLLGLSPLSSGEILRKEPGQIRGVLQLPDAQFVGDTIQEEFDYLPGKPDLTIEERKAWYLQSLSAVGLSLPLERTLSTLSGGQKQLVNLAAVLAQQPEILVLDEPTAMLDPAARQGVRQAVREAHQRGTTIVWITHRLEEVADATRVIGFGDGRITFDGGPRAFFYGEEEEKSLETSPCSELGLDSPYVVKTAFGLLNHGCKLRLLPLDMDELAEAVADTCL</sequence>
<dbReference type="PANTHER" id="PTHR43553">
    <property type="entry name" value="HEAVY METAL TRANSPORTER"/>
    <property type="match status" value="1"/>
</dbReference>
<keyword evidence="11" id="KW-1185">Reference proteome</keyword>
<keyword evidence="6 10" id="KW-0067">ATP-binding</keyword>
<dbReference type="PROSITE" id="PS50893">
    <property type="entry name" value="ABC_TRANSPORTER_2"/>
    <property type="match status" value="1"/>
</dbReference>
<dbReference type="RefSeq" id="WP_161408083.1">
    <property type="nucleotide sequence ID" value="NZ_WTUZ01000020.1"/>
</dbReference>
<evidence type="ECO:0000313" key="11">
    <source>
        <dbReference type="Proteomes" id="UP000481087"/>
    </source>
</evidence>
<dbReference type="SMART" id="SM00382">
    <property type="entry name" value="AAA"/>
    <property type="match status" value="1"/>
</dbReference>
<dbReference type="Pfam" id="PF00005">
    <property type="entry name" value="ABC_tran"/>
    <property type="match status" value="1"/>
</dbReference>
<dbReference type="InterPro" id="IPR017871">
    <property type="entry name" value="ABC_transporter-like_CS"/>
</dbReference>
<evidence type="ECO:0000256" key="1">
    <source>
        <dbReference type="ARBA" id="ARBA00004202"/>
    </source>
</evidence>
<feature type="domain" description="ABC transporter" evidence="9">
    <location>
        <begin position="10"/>
        <end position="233"/>
    </location>
</feature>
<dbReference type="PANTHER" id="PTHR43553:SF24">
    <property type="entry name" value="ENERGY-COUPLING FACTOR TRANSPORTER ATP-BINDING PROTEIN ECFA1"/>
    <property type="match status" value="1"/>
</dbReference>
<comment type="caution">
    <text evidence="10">The sequence shown here is derived from an EMBL/GenBank/DDBJ whole genome shotgun (WGS) entry which is preliminary data.</text>
</comment>